<feature type="transmembrane region" description="Helical" evidence="2">
    <location>
        <begin position="65"/>
        <end position="84"/>
    </location>
</feature>
<feature type="transmembrane region" description="Helical" evidence="2">
    <location>
        <begin position="481"/>
        <end position="503"/>
    </location>
</feature>
<feature type="compositionally biased region" description="Low complexity" evidence="1">
    <location>
        <begin position="220"/>
        <end position="231"/>
    </location>
</feature>
<sequence>MSIPNDGSGVSLADEIKTLVVAVQDQYTSRYLDVAAVSVMLYDIVITVDQESALFWRTRWGFGKVLYFITRYPAVVEGIMWLILLTDCKFETYFGMWGTLIFLVPLQIVVILRTVALWDKSRVIIIFLVIVALATDSAILVTMSQVMHDFDSLGISNLILLVVLPINRGDLAASLTPVLRASFSIVGGRIMLNLRGVLMPNIDGSETRVSAGSVKLVKISGSRQRSSNSGQEVESSGPPPEDAMELLLQGLKDLQATKYINVAAFSLMIYDNIITLFEERTLIWKTDWTSGKMLFFITRWPVVIEGALFLIYLFDLGNSTKSLVSNSDSVDESAFVFFIPLQIVVSLRTVALWERSKRVIVFLTVTGATVDTCLIIFMARITQGLNYTSNPLLKPVLGCAAGLAKLDTKIMLPCWAAFCAFDTLIFGLTLVRAMKASGDARYRGSVFKVLIVDGFAYYCVMLAISITALVMTSSLSSSRSGLINVVTPVLKASFCIVGSRISLHLRETMTKNNSVRASYVLPLINSELSSI</sequence>
<keyword evidence="2" id="KW-1133">Transmembrane helix</keyword>
<keyword evidence="5" id="KW-1185">Reference proteome</keyword>
<feature type="transmembrane region" description="Helical" evidence="2">
    <location>
        <begin position="455"/>
        <end position="475"/>
    </location>
</feature>
<feature type="transmembrane region" description="Helical" evidence="2">
    <location>
        <begin position="334"/>
        <end position="353"/>
    </location>
</feature>
<reference evidence="4 5" key="1">
    <citation type="submission" date="2019-02" db="EMBL/GenBank/DDBJ databases">
        <title>Genome sequencing of the rare red list fungi Phellinidium pouzarii.</title>
        <authorList>
            <person name="Buettner E."/>
            <person name="Kellner H."/>
        </authorList>
    </citation>
    <scope>NUCLEOTIDE SEQUENCE [LARGE SCALE GENOMIC DNA]</scope>
    <source>
        <strain evidence="4 5">DSM 108285</strain>
    </source>
</reference>
<evidence type="ECO:0000256" key="1">
    <source>
        <dbReference type="SAM" id="MobiDB-lite"/>
    </source>
</evidence>
<feature type="transmembrane region" description="Helical" evidence="2">
    <location>
        <begin position="293"/>
        <end position="314"/>
    </location>
</feature>
<dbReference type="Pfam" id="PF20151">
    <property type="entry name" value="DUF6533"/>
    <property type="match status" value="2"/>
</dbReference>
<proteinExistence type="predicted"/>
<evidence type="ECO:0000313" key="5">
    <source>
        <dbReference type="Proteomes" id="UP000308199"/>
    </source>
</evidence>
<accession>A0A4S4KTK9</accession>
<feature type="transmembrane region" description="Helical" evidence="2">
    <location>
        <begin position="171"/>
        <end position="192"/>
    </location>
</feature>
<feature type="transmembrane region" description="Helical" evidence="2">
    <location>
        <begin position="123"/>
        <end position="143"/>
    </location>
</feature>
<keyword evidence="2" id="KW-0472">Membrane</keyword>
<feature type="transmembrane region" description="Helical" evidence="2">
    <location>
        <begin position="410"/>
        <end position="434"/>
    </location>
</feature>
<dbReference type="EMBL" id="SGPK01000579">
    <property type="protein sequence ID" value="THH01681.1"/>
    <property type="molecule type" value="Genomic_DNA"/>
</dbReference>
<feature type="transmembrane region" description="Helical" evidence="2">
    <location>
        <begin position="360"/>
        <end position="381"/>
    </location>
</feature>
<dbReference type="AlphaFoldDB" id="A0A4S4KTK9"/>
<evidence type="ECO:0000313" key="4">
    <source>
        <dbReference type="EMBL" id="THH01681.1"/>
    </source>
</evidence>
<protein>
    <recommendedName>
        <fullName evidence="3">DUF6533 domain-containing protein</fullName>
    </recommendedName>
</protein>
<evidence type="ECO:0000256" key="2">
    <source>
        <dbReference type="SAM" id="Phobius"/>
    </source>
</evidence>
<evidence type="ECO:0000259" key="3">
    <source>
        <dbReference type="Pfam" id="PF20151"/>
    </source>
</evidence>
<feature type="domain" description="DUF6533" evidence="3">
    <location>
        <begin position="31"/>
        <end position="75"/>
    </location>
</feature>
<comment type="caution">
    <text evidence="4">The sequence shown here is derived from an EMBL/GenBank/DDBJ whole genome shotgun (WGS) entry which is preliminary data.</text>
</comment>
<organism evidence="4 5">
    <name type="scientific">Phellinidium pouzarii</name>
    <dbReference type="NCBI Taxonomy" id="167371"/>
    <lineage>
        <taxon>Eukaryota</taxon>
        <taxon>Fungi</taxon>
        <taxon>Dikarya</taxon>
        <taxon>Basidiomycota</taxon>
        <taxon>Agaricomycotina</taxon>
        <taxon>Agaricomycetes</taxon>
        <taxon>Hymenochaetales</taxon>
        <taxon>Hymenochaetaceae</taxon>
        <taxon>Phellinidium</taxon>
    </lineage>
</organism>
<feature type="region of interest" description="Disordered" evidence="1">
    <location>
        <begin position="220"/>
        <end position="240"/>
    </location>
</feature>
<dbReference type="OrthoDB" id="3354157at2759"/>
<gene>
    <name evidence="4" type="ORF">EW145_g6871</name>
</gene>
<feature type="domain" description="DUF6533" evidence="3">
    <location>
        <begin position="259"/>
        <end position="303"/>
    </location>
</feature>
<dbReference type="InterPro" id="IPR045340">
    <property type="entry name" value="DUF6533"/>
</dbReference>
<feature type="transmembrane region" description="Helical" evidence="2">
    <location>
        <begin position="96"/>
        <end position="116"/>
    </location>
</feature>
<name>A0A4S4KTK9_9AGAM</name>
<dbReference type="Proteomes" id="UP000308199">
    <property type="component" value="Unassembled WGS sequence"/>
</dbReference>
<keyword evidence="2" id="KW-0812">Transmembrane</keyword>